<accession>A0ABV5SAG7</accession>
<dbReference type="PROSITE" id="PS51012">
    <property type="entry name" value="ABC_TM2"/>
    <property type="match status" value="1"/>
</dbReference>
<comment type="caution">
    <text evidence="8">The sequence shown here is derived from an EMBL/GenBank/DDBJ whole genome shotgun (WGS) entry which is preliminary data.</text>
</comment>
<evidence type="ECO:0000256" key="1">
    <source>
        <dbReference type="ARBA" id="ARBA00004141"/>
    </source>
</evidence>
<reference evidence="8 9" key="1">
    <citation type="submission" date="2024-09" db="EMBL/GenBank/DDBJ databases">
        <authorList>
            <person name="Sun Q."/>
            <person name="Mori K."/>
        </authorList>
    </citation>
    <scope>NUCLEOTIDE SEQUENCE [LARGE SCALE GENOMIC DNA]</scope>
    <source>
        <strain evidence="8 9">JCM 3143</strain>
    </source>
</reference>
<evidence type="ECO:0000313" key="8">
    <source>
        <dbReference type="EMBL" id="MFB9628680.1"/>
    </source>
</evidence>
<comment type="subcellular location">
    <subcellularLocation>
        <location evidence="1">Membrane</location>
        <topology evidence="1">Multi-pass membrane protein</topology>
    </subcellularLocation>
</comment>
<dbReference type="InterPro" id="IPR051784">
    <property type="entry name" value="Nod_factor_ABC_transporter"/>
</dbReference>
<keyword evidence="4 6" id="KW-0472">Membrane</keyword>
<evidence type="ECO:0000259" key="7">
    <source>
        <dbReference type="PROSITE" id="PS51012"/>
    </source>
</evidence>
<feature type="transmembrane region" description="Helical" evidence="6">
    <location>
        <begin position="56"/>
        <end position="79"/>
    </location>
</feature>
<feature type="transmembrane region" description="Helical" evidence="6">
    <location>
        <begin position="21"/>
        <end position="44"/>
    </location>
</feature>
<evidence type="ECO:0000256" key="6">
    <source>
        <dbReference type="SAM" id="Phobius"/>
    </source>
</evidence>
<evidence type="ECO:0000313" key="9">
    <source>
        <dbReference type="Proteomes" id="UP001589532"/>
    </source>
</evidence>
<feature type="transmembrane region" description="Helical" evidence="6">
    <location>
        <begin position="100"/>
        <end position="127"/>
    </location>
</feature>
<feature type="transmembrane region" description="Helical" evidence="6">
    <location>
        <begin position="133"/>
        <end position="156"/>
    </location>
</feature>
<dbReference type="InterPro" id="IPR000412">
    <property type="entry name" value="ABC_2_transport"/>
</dbReference>
<keyword evidence="9" id="KW-1185">Reference proteome</keyword>
<keyword evidence="2 6" id="KW-0812">Transmembrane</keyword>
<gene>
    <name evidence="8" type="ORF">ACFFSA_36870</name>
</gene>
<proteinExistence type="predicted"/>
<feature type="transmembrane region" description="Helical" evidence="6">
    <location>
        <begin position="168"/>
        <end position="186"/>
    </location>
</feature>
<dbReference type="PANTHER" id="PTHR43229">
    <property type="entry name" value="NODULATION PROTEIN J"/>
    <property type="match status" value="1"/>
</dbReference>
<evidence type="ECO:0000256" key="2">
    <source>
        <dbReference type="ARBA" id="ARBA00022692"/>
    </source>
</evidence>
<dbReference type="Pfam" id="PF12698">
    <property type="entry name" value="ABC2_membrane_3"/>
    <property type="match status" value="1"/>
</dbReference>
<evidence type="ECO:0000256" key="3">
    <source>
        <dbReference type="ARBA" id="ARBA00022989"/>
    </source>
</evidence>
<dbReference type="InterPro" id="IPR047817">
    <property type="entry name" value="ABC2_TM_bact-type"/>
</dbReference>
<dbReference type="Proteomes" id="UP001589532">
    <property type="component" value="Unassembled WGS sequence"/>
</dbReference>
<evidence type="ECO:0000256" key="4">
    <source>
        <dbReference type="ARBA" id="ARBA00023136"/>
    </source>
</evidence>
<dbReference type="EMBL" id="JBHMBW010000049">
    <property type="protein sequence ID" value="MFB9628680.1"/>
    <property type="molecule type" value="Genomic_DNA"/>
</dbReference>
<keyword evidence="3 6" id="KW-1133">Transmembrane helix</keyword>
<name>A0ABV5SAG7_9ACTN</name>
<organism evidence="8 9">
    <name type="scientific">Nonomuraea helvata</name>
    <dbReference type="NCBI Taxonomy" id="37484"/>
    <lineage>
        <taxon>Bacteria</taxon>
        <taxon>Bacillati</taxon>
        <taxon>Actinomycetota</taxon>
        <taxon>Actinomycetes</taxon>
        <taxon>Streptosporangiales</taxon>
        <taxon>Streptosporangiaceae</taxon>
        <taxon>Nonomuraea</taxon>
    </lineage>
</organism>
<evidence type="ECO:0000256" key="5">
    <source>
        <dbReference type="ARBA" id="ARBA00023251"/>
    </source>
</evidence>
<dbReference type="PANTHER" id="PTHR43229:SF2">
    <property type="entry name" value="NODULATION PROTEIN J"/>
    <property type="match status" value="1"/>
</dbReference>
<dbReference type="InterPro" id="IPR013525">
    <property type="entry name" value="ABC2_TM"/>
</dbReference>
<sequence length="252" mass="26865">MSTVTRELIGLHRRELMRDKRYFWFALLFPLVMMSIFLVLSTLMPKVEGAPDFTGVAIPMALFLAVTSTALIVTSGSLATMRSKGVLRLMGTTPAGRGRLLATHMAVRVVMVVVQAVGLLAIAAMVAGLEVSAIPALLGITLLGMAMFGGIGYLIGGRMNSPDAASNFSVLIQMLGLFLSGLAFPFQLMPEGVVKVLSLLPTSFFANLMLTQITGAKPYHPAWLSIVVMVATALAAAYAAVVTFKWDQGEGR</sequence>
<protein>
    <submittedName>
        <fullName evidence="8">ABC transporter permease</fullName>
    </submittedName>
</protein>
<dbReference type="RefSeq" id="WP_344990493.1">
    <property type="nucleotide sequence ID" value="NZ_BAAAXV010000005.1"/>
</dbReference>
<feature type="transmembrane region" description="Helical" evidence="6">
    <location>
        <begin position="222"/>
        <end position="244"/>
    </location>
</feature>
<feature type="domain" description="ABC transmembrane type-2" evidence="7">
    <location>
        <begin position="21"/>
        <end position="247"/>
    </location>
</feature>
<keyword evidence="5" id="KW-0046">Antibiotic resistance</keyword>
<dbReference type="PIRSF" id="PIRSF006648">
    <property type="entry name" value="DrrB"/>
    <property type="match status" value="1"/>
</dbReference>